<dbReference type="SUPFAM" id="SSF51206">
    <property type="entry name" value="cAMP-binding domain-like"/>
    <property type="match status" value="1"/>
</dbReference>
<comment type="caution">
    <text evidence="1">The sequence shown here is derived from an EMBL/GenBank/DDBJ whole genome shotgun (WGS) entry which is preliminary data.</text>
</comment>
<evidence type="ECO:0000313" key="1">
    <source>
        <dbReference type="EMBL" id="TDE17125.1"/>
    </source>
</evidence>
<evidence type="ECO:0000313" key="2">
    <source>
        <dbReference type="Proteomes" id="UP000294850"/>
    </source>
</evidence>
<dbReference type="InterPro" id="IPR018490">
    <property type="entry name" value="cNMP-bd_dom_sf"/>
</dbReference>
<gene>
    <name evidence="1" type="ORF">E0F88_04270</name>
</gene>
<dbReference type="CDD" id="cd00038">
    <property type="entry name" value="CAP_ED"/>
    <property type="match status" value="1"/>
</dbReference>
<dbReference type="Proteomes" id="UP000294850">
    <property type="component" value="Unassembled WGS sequence"/>
</dbReference>
<dbReference type="AlphaFoldDB" id="A0A4R5E069"/>
<dbReference type="InterPro" id="IPR000595">
    <property type="entry name" value="cNMP-bd_dom"/>
</dbReference>
<dbReference type="InterPro" id="IPR014710">
    <property type="entry name" value="RmlC-like_jellyroll"/>
</dbReference>
<keyword evidence="2" id="KW-1185">Reference proteome</keyword>
<accession>A0A4R5E069</accession>
<reference evidence="1 2" key="1">
    <citation type="submission" date="2019-03" db="EMBL/GenBank/DDBJ databases">
        <title>Dyadobacter AR-3-6 sp. nov., isolated from arctic soil.</title>
        <authorList>
            <person name="Chaudhary D.K."/>
        </authorList>
    </citation>
    <scope>NUCLEOTIDE SEQUENCE [LARGE SCALE GENOMIC DNA]</scope>
    <source>
        <strain evidence="1 2">AR-3-6</strain>
    </source>
</reference>
<name>A0A4R5E069_9BACT</name>
<dbReference type="OrthoDB" id="680421at2"/>
<sequence>MAIEQTEEIFRHFEKYIKLSPILKNELATRMVFKSFKKGKLIHSADTICTKSYFIQKGLLRIYFIKDGKEITEYFSAENEWVNSPRSLMQQKLDIYYIDSLEPTDCFCLNVRDLVFLFDNFPEMERYARLSMGTAFGHFMERITSMRFTTAKEKYQHFCETYHDIHHRISLGMVSSYLGITQETLSRIRAEK</sequence>
<dbReference type="RefSeq" id="WP_131956889.1">
    <property type="nucleotide sequence ID" value="NZ_SMFL01000002.1"/>
</dbReference>
<dbReference type="EMBL" id="SMFL01000002">
    <property type="protein sequence ID" value="TDE17125.1"/>
    <property type="molecule type" value="Genomic_DNA"/>
</dbReference>
<dbReference type="Gene3D" id="2.60.120.10">
    <property type="entry name" value="Jelly Rolls"/>
    <property type="match status" value="1"/>
</dbReference>
<organism evidence="1 2">
    <name type="scientific">Dyadobacter psychrotolerans</name>
    <dbReference type="NCBI Taxonomy" id="2541721"/>
    <lineage>
        <taxon>Bacteria</taxon>
        <taxon>Pseudomonadati</taxon>
        <taxon>Bacteroidota</taxon>
        <taxon>Cytophagia</taxon>
        <taxon>Cytophagales</taxon>
        <taxon>Spirosomataceae</taxon>
        <taxon>Dyadobacter</taxon>
    </lineage>
</organism>
<protein>
    <submittedName>
        <fullName evidence="1">Crp/Fnr family transcriptional regulator</fullName>
    </submittedName>
</protein>
<proteinExistence type="predicted"/>